<evidence type="ECO:0000313" key="4">
    <source>
        <dbReference type="Proteomes" id="UP000055611"/>
    </source>
</evidence>
<evidence type="ECO:0000313" key="2">
    <source>
        <dbReference type="EMBL" id="AMK10840.1"/>
    </source>
</evidence>
<dbReference type="Proteomes" id="UP000055611">
    <property type="component" value="Chromosome"/>
</dbReference>
<proteinExistence type="predicted"/>
<reference evidence="2 4" key="1">
    <citation type="journal article" date="2016" name="Front. Microbiol.">
        <title>Genome Sequence of the Piezophilic, Mesophilic Sulfate-Reducing Bacterium Desulfovibrio indicus J2T.</title>
        <authorList>
            <person name="Cao J."/>
            <person name="Maignien L."/>
            <person name="Shao Z."/>
            <person name="Alain K."/>
            <person name="Jebbar M."/>
        </authorList>
    </citation>
    <scope>NUCLEOTIDE SEQUENCE [LARGE SCALE GENOMIC DNA]</scope>
    <source>
        <strain evidence="2 4">J2</strain>
    </source>
</reference>
<keyword evidence="4" id="KW-1185">Reference proteome</keyword>
<dbReference type="AlphaFoldDB" id="A0A126QLB3"/>
<dbReference type="KEGG" id="dej:AWY79_06840"/>
<organism evidence="3 5">
    <name type="scientific">Pseudodesulfovibrio indicus</name>
    <dbReference type="NCBI Taxonomy" id="1716143"/>
    <lineage>
        <taxon>Bacteria</taxon>
        <taxon>Pseudomonadati</taxon>
        <taxon>Thermodesulfobacteriota</taxon>
        <taxon>Desulfovibrionia</taxon>
        <taxon>Desulfovibrionales</taxon>
        <taxon>Desulfovibrionaceae</taxon>
    </lineage>
</organism>
<reference evidence="3 5" key="2">
    <citation type="submission" date="2019-03" db="EMBL/GenBank/DDBJ databases">
        <title>Genomic Encyclopedia of Type Strains, Phase IV (KMG-IV): sequencing the most valuable type-strain genomes for metagenomic binning, comparative biology and taxonomic classification.</title>
        <authorList>
            <person name="Goeker M."/>
        </authorList>
    </citation>
    <scope>NUCLEOTIDE SEQUENCE [LARGE SCALE GENOMIC DNA]</scope>
    <source>
        <strain evidence="3 5">DSM 101483</strain>
    </source>
</reference>
<dbReference type="Gene3D" id="6.10.140.1310">
    <property type="match status" value="1"/>
</dbReference>
<dbReference type="Proteomes" id="UP000295506">
    <property type="component" value="Unassembled WGS sequence"/>
</dbReference>
<sequence length="151" mass="16543">MLRVFRLSGGGILNVDNDVDADMCVRQGGVEIDSEVALEVFGDDWSCVAPSCARMAEDGTITYTPPDRSSRGLLWDAASKTWIVDQSSPILAAAVRDERDRLLAACDWTQMPDSPLDADTQAAWTAYRQALRDVPEQPGFPVSVEWPEEPA</sequence>
<dbReference type="InterPro" id="IPR031893">
    <property type="entry name" value="Phage_tail_APC"/>
</dbReference>
<dbReference type="RefSeq" id="WP_066801886.1">
    <property type="nucleotide sequence ID" value="NZ_CP014206.1"/>
</dbReference>
<dbReference type="EMBL" id="SOBK01000001">
    <property type="protein sequence ID" value="TDT91834.1"/>
    <property type="molecule type" value="Genomic_DNA"/>
</dbReference>
<evidence type="ECO:0000313" key="5">
    <source>
        <dbReference type="Proteomes" id="UP000295506"/>
    </source>
</evidence>
<evidence type="ECO:0000313" key="3">
    <source>
        <dbReference type="EMBL" id="TDT91834.1"/>
    </source>
</evidence>
<feature type="domain" description="Phage tail assembly chaperone-like" evidence="1">
    <location>
        <begin position="92"/>
        <end position="151"/>
    </location>
</feature>
<evidence type="ECO:0000259" key="1">
    <source>
        <dbReference type="Pfam" id="PF16778"/>
    </source>
</evidence>
<gene>
    <name evidence="2" type="ORF">AWY79_06840</name>
    <name evidence="3" type="ORF">EDC59_101237</name>
</gene>
<name>A0A126QLB3_9BACT</name>
<dbReference type="EMBL" id="CP014206">
    <property type="protein sequence ID" value="AMK10840.1"/>
    <property type="molecule type" value="Genomic_DNA"/>
</dbReference>
<accession>A0A126QLB3</accession>
<dbReference type="Pfam" id="PF16778">
    <property type="entry name" value="Phage_tail_APC"/>
    <property type="match status" value="1"/>
</dbReference>
<protein>
    <submittedName>
        <fullName evidence="3">Phage tail assembly chaperone</fullName>
    </submittedName>
</protein>